<dbReference type="Proteomes" id="UP000780875">
    <property type="component" value="Unassembled WGS sequence"/>
</dbReference>
<gene>
    <name evidence="2" type="ORF">K8U61_16305</name>
</gene>
<dbReference type="RefSeq" id="WP_224124100.1">
    <property type="nucleotide sequence ID" value="NZ_JAIQZJ010000009.1"/>
</dbReference>
<organism evidence="2 3">
    <name type="scientific">Nocardioides mangrovi</name>
    <dbReference type="NCBI Taxonomy" id="2874580"/>
    <lineage>
        <taxon>Bacteria</taxon>
        <taxon>Bacillati</taxon>
        <taxon>Actinomycetota</taxon>
        <taxon>Actinomycetes</taxon>
        <taxon>Propionibacteriales</taxon>
        <taxon>Nocardioidaceae</taxon>
        <taxon>Nocardioides</taxon>
    </lineage>
</organism>
<reference evidence="2 3" key="1">
    <citation type="submission" date="2021-09" db="EMBL/GenBank/DDBJ databases">
        <title>Whole genome sequence of Nocardioides sp. GBK3QG-3.</title>
        <authorList>
            <person name="Tuo L."/>
        </authorList>
    </citation>
    <scope>NUCLEOTIDE SEQUENCE [LARGE SCALE GENOMIC DNA]</scope>
    <source>
        <strain evidence="2 3">GBK3QG-3</strain>
    </source>
</reference>
<proteinExistence type="predicted"/>
<evidence type="ECO:0008006" key="4">
    <source>
        <dbReference type="Google" id="ProtNLM"/>
    </source>
</evidence>
<sequence length="386" mass="39545">MSRARTWVGVLAALASAATLTLVVPGPATAQLASPTAASWAWGVNGPVYAVATSGDKLIVGGAFSKAVGRNGATLPRRNLAAFSLRTGRPLKGWVANTDGTVFALNTSKSSVWVGGAFEVIGGSGQEHVAKLSLSNGAVSPGFVLDTNGAVRAFARQGNRLFAGGDFTSAQEEPHAHVVAVDATTGATDPAFTAATDGTVRALALKGARLYVGGNFTTIDDRLRTGMGSVDPMSGAVSTQIFRYPNASRTTPALVNAIDVSSDGRVVAAMGGKPINGNQAVGWGPSAGKAAWRVHFAGDAQAVRLAGGTAYVGIHGKYKGNGSLHLLAIDARTGKVSSTFRPAFTGFWGVRSIAVSSRGIVAGGQFSKVDQKRRNRVAFFPFGTKG</sequence>
<feature type="chain" id="PRO_5045758133" description="Delta-60 repeat domain-containing protein" evidence="1">
    <location>
        <begin position="31"/>
        <end position="386"/>
    </location>
</feature>
<feature type="signal peptide" evidence="1">
    <location>
        <begin position="1"/>
        <end position="30"/>
    </location>
</feature>
<keyword evidence="3" id="KW-1185">Reference proteome</keyword>
<evidence type="ECO:0000313" key="3">
    <source>
        <dbReference type="Proteomes" id="UP000780875"/>
    </source>
</evidence>
<accession>A0ABS7UFY8</accession>
<keyword evidence="1" id="KW-0732">Signal</keyword>
<name>A0ABS7UFY8_9ACTN</name>
<comment type="caution">
    <text evidence="2">The sequence shown here is derived from an EMBL/GenBank/DDBJ whole genome shotgun (WGS) entry which is preliminary data.</text>
</comment>
<dbReference type="EMBL" id="JAIQZJ010000009">
    <property type="protein sequence ID" value="MBZ5739739.1"/>
    <property type="molecule type" value="Genomic_DNA"/>
</dbReference>
<dbReference type="SUPFAM" id="SSF50998">
    <property type="entry name" value="Quinoprotein alcohol dehydrogenase-like"/>
    <property type="match status" value="1"/>
</dbReference>
<protein>
    <recommendedName>
        <fullName evidence="4">Delta-60 repeat domain-containing protein</fullName>
    </recommendedName>
</protein>
<evidence type="ECO:0000313" key="2">
    <source>
        <dbReference type="EMBL" id="MBZ5739739.1"/>
    </source>
</evidence>
<dbReference type="InterPro" id="IPR011047">
    <property type="entry name" value="Quinoprotein_ADH-like_sf"/>
</dbReference>
<evidence type="ECO:0000256" key="1">
    <source>
        <dbReference type="SAM" id="SignalP"/>
    </source>
</evidence>